<evidence type="ECO:0000256" key="7">
    <source>
        <dbReference type="ARBA" id="ARBA00038093"/>
    </source>
</evidence>
<evidence type="ECO:0000256" key="5">
    <source>
        <dbReference type="ARBA" id="ARBA00022801"/>
    </source>
</evidence>
<dbReference type="InterPro" id="IPR029060">
    <property type="entry name" value="PIN-like_dom_sf"/>
</dbReference>
<keyword evidence="10" id="KW-1185">Reference proteome</keyword>
<dbReference type="SUPFAM" id="SSF88723">
    <property type="entry name" value="PIN domain-like"/>
    <property type="match status" value="1"/>
</dbReference>
<dbReference type="PANTHER" id="PTHR33653">
    <property type="entry name" value="RIBONUCLEASE VAPC2"/>
    <property type="match status" value="1"/>
</dbReference>
<dbReference type="InterPro" id="IPR002716">
    <property type="entry name" value="PIN_dom"/>
</dbReference>
<organism evidence="9 10">
    <name type="scientific">Promicromonospora alba</name>
    <dbReference type="NCBI Taxonomy" id="1616110"/>
    <lineage>
        <taxon>Bacteria</taxon>
        <taxon>Bacillati</taxon>
        <taxon>Actinomycetota</taxon>
        <taxon>Actinomycetes</taxon>
        <taxon>Micrococcales</taxon>
        <taxon>Promicromonosporaceae</taxon>
        <taxon>Promicromonospora</taxon>
    </lineage>
</organism>
<dbReference type="EMBL" id="JBHSFI010000008">
    <property type="protein sequence ID" value="MFC4631450.1"/>
    <property type="molecule type" value="Genomic_DNA"/>
</dbReference>
<gene>
    <name evidence="9" type="ORF">ACFO6V_24615</name>
</gene>
<accession>A0ABV9HPX1</accession>
<dbReference type="Pfam" id="PF01850">
    <property type="entry name" value="PIN"/>
    <property type="match status" value="1"/>
</dbReference>
<protein>
    <submittedName>
        <fullName evidence="9">PIN domain-containing protein</fullName>
    </submittedName>
</protein>
<comment type="cofactor">
    <cofactor evidence="1">
        <name>Mg(2+)</name>
        <dbReference type="ChEBI" id="CHEBI:18420"/>
    </cofactor>
</comment>
<keyword evidence="6" id="KW-0460">Magnesium</keyword>
<reference evidence="10" key="1">
    <citation type="journal article" date="2019" name="Int. J. Syst. Evol. Microbiol.">
        <title>The Global Catalogue of Microorganisms (GCM) 10K type strain sequencing project: providing services to taxonomists for standard genome sequencing and annotation.</title>
        <authorList>
            <consortium name="The Broad Institute Genomics Platform"/>
            <consortium name="The Broad Institute Genome Sequencing Center for Infectious Disease"/>
            <person name="Wu L."/>
            <person name="Ma J."/>
        </authorList>
    </citation>
    <scope>NUCLEOTIDE SEQUENCE [LARGE SCALE GENOMIC DNA]</scope>
    <source>
        <strain evidence="10">CCUG 42722</strain>
    </source>
</reference>
<evidence type="ECO:0000256" key="1">
    <source>
        <dbReference type="ARBA" id="ARBA00001946"/>
    </source>
</evidence>
<sequence>MVDAQFVLLDTDVWSMVYARAPKKRDERAAGWAAQLQGRTVVISTQTRAEVLSGLASRDLGERRRSAIVAQLDATPTVPVTEDIVVAYADLTGDCRRAGHALQHKQHTGDRWVAATAIATGIPLLAGDAIYRGAPGVPIFGANHAPAAQLFHRE</sequence>
<feature type="domain" description="PIN" evidence="8">
    <location>
        <begin position="7"/>
        <end position="130"/>
    </location>
</feature>
<proteinExistence type="inferred from homology"/>
<dbReference type="Gene3D" id="3.40.50.1010">
    <property type="entry name" value="5'-nuclease"/>
    <property type="match status" value="1"/>
</dbReference>
<dbReference type="InterPro" id="IPR050556">
    <property type="entry name" value="Type_II_TA_system_RNase"/>
</dbReference>
<keyword evidence="2" id="KW-1277">Toxin-antitoxin system</keyword>
<keyword evidence="3" id="KW-0540">Nuclease</keyword>
<evidence type="ECO:0000256" key="3">
    <source>
        <dbReference type="ARBA" id="ARBA00022722"/>
    </source>
</evidence>
<dbReference type="RefSeq" id="WP_377140722.1">
    <property type="nucleotide sequence ID" value="NZ_JBHSFI010000008.1"/>
</dbReference>
<dbReference type="PANTHER" id="PTHR33653:SF1">
    <property type="entry name" value="RIBONUCLEASE VAPC2"/>
    <property type="match status" value="1"/>
</dbReference>
<evidence type="ECO:0000313" key="10">
    <source>
        <dbReference type="Proteomes" id="UP001596011"/>
    </source>
</evidence>
<comment type="caution">
    <text evidence="9">The sequence shown here is derived from an EMBL/GenBank/DDBJ whole genome shotgun (WGS) entry which is preliminary data.</text>
</comment>
<comment type="similarity">
    <text evidence="7">Belongs to the PINc/VapC protein family.</text>
</comment>
<keyword evidence="4" id="KW-0479">Metal-binding</keyword>
<keyword evidence="5" id="KW-0378">Hydrolase</keyword>
<name>A0ABV9HPX1_9MICO</name>
<evidence type="ECO:0000259" key="8">
    <source>
        <dbReference type="Pfam" id="PF01850"/>
    </source>
</evidence>
<evidence type="ECO:0000256" key="2">
    <source>
        <dbReference type="ARBA" id="ARBA00022649"/>
    </source>
</evidence>
<evidence type="ECO:0000256" key="6">
    <source>
        <dbReference type="ARBA" id="ARBA00022842"/>
    </source>
</evidence>
<evidence type="ECO:0000256" key="4">
    <source>
        <dbReference type="ARBA" id="ARBA00022723"/>
    </source>
</evidence>
<evidence type="ECO:0000313" key="9">
    <source>
        <dbReference type="EMBL" id="MFC4631450.1"/>
    </source>
</evidence>
<dbReference type="Proteomes" id="UP001596011">
    <property type="component" value="Unassembled WGS sequence"/>
</dbReference>